<feature type="compositionally biased region" description="Basic and acidic residues" evidence="6">
    <location>
        <begin position="110"/>
        <end position="121"/>
    </location>
</feature>
<evidence type="ECO:0000256" key="2">
    <source>
        <dbReference type="ARBA" id="ARBA00007336"/>
    </source>
</evidence>
<dbReference type="PANTHER" id="PTHR13028:SF0">
    <property type="entry name" value="RRNA-PROCESSING PROTEIN EBP2-RELATED"/>
    <property type="match status" value="1"/>
</dbReference>
<dbReference type="PANTHER" id="PTHR13028">
    <property type="entry name" value="RRNA PROCESSING PROTEIN EBNA1-BINDING PROTEIN-RELATED"/>
    <property type="match status" value="1"/>
</dbReference>
<dbReference type="RefSeq" id="XP_005756897.1">
    <property type="nucleotide sequence ID" value="XM_005756840.1"/>
</dbReference>
<dbReference type="EnsemblProtists" id="EOD04468">
    <property type="protein sequence ID" value="EOD04468"/>
    <property type="gene ID" value="EMIHUDRAFT_45214"/>
</dbReference>
<feature type="region of interest" description="Disordered" evidence="6">
    <location>
        <begin position="86"/>
        <end position="130"/>
    </location>
</feature>
<dbReference type="GO" id="GO:0042273">
    <property type="term" value="P:ribosomal large subunit biogenesis"/>
    <property type="evidence" value="ECO:0007669"/>
    <property type="project" value="TreeGrafter"/>
</dbReference>
<keyword evidence="8" id="KW-1185">Reference proteome</keyword>
<dbReference type="GO" id="GO:0005730">
    <property type="term" value="C:nucleolus"/>
    <property type="evidence" value="ECO:0007669"/>
    <property type="project" value="UniProtKB-SubCell"/>
</dbReference>
<accession>A0A0D3HZN3</accession>
<name>A0A0D3HZN3_EMIH1</name>
<dbReference type="GO" id="GO:0030687">
    <property type="term" value="C:preribosome, large subunit precursor"/>
    <property type="evidence" value="ECO:0007669"/>
    <property type="project" value="TreeGrafter"/>
</dbReference>
<keyword evidence="4" id="KW-0175">Coiled coil</keyword>
<evidence type="ECO:0000313" key="8">
    <source>
        <dbReference type="Proteomes" id="UP000013827"/>
    </source>
</evidence>
<evidence type="ECO:0000256" key="6">
    <source>
        <dbReference type="SAM" id="MobiDB-lite"/>
    </source>
</evidence>
<evidence type="ECO:0000256" key="1">
    <source>
        <dbReference type="ARBA" id="ARBA00004604"/>
    </source>
</evidence>
<reference evidence="7" key="2">
    <citation type="submission" date="2024-10" db="UniProtKB">
        <authorList>
            <consortium name="EnsemblProtists"/>
        </authorList>
    </citation>
    <scope>IDENTIFICATION</scope>
</reference>
<evidence type="ECO:0000256" key="5">
    <source>
        <dbReference type="ARBA" id="ARBA00023242"/>
    </source>
</evidence>
<dbReference type="GO" id="GO:0006364">
    <property type="term" value="P:rRNA processing"/>
    <property type="evidence" value="ECO:0007669"/>
    <property type="project" value="TreeGrafter"/>
</dbReference>
<dbReference type="GO" id="GO:0034399">
    <property type="term" value="C:nuclear periphery"/>
    <property type="evidence" value="ECO:0007669"/>
    <property type="project" value="TreeGrafter"/>
</dbReference>
<dbReference type="eggNOG" id="KOG3080">
    <property type="taxonomic scope" value="Eukaryota"/>
</dbReference>
<dbReference type="PaxDb" id="2903-EOD04468"/>
<dbReference type="Pfam" id="PF05890">
    <property type="entry name" value="Ebp2"/>
    <property type="match status" value="1"/>
</dbReference>
<dbReference type="AlphaFoldDB" id="A0A0D3HZN3"/>
<comment type="subcellular location">
    <subcellularLocation>
        <location evidence="1">Nucleus</location>
        <location evidence="1">Nucleolus</location>
    </subcellularLocation>
</comment>
<sequence length="130" mass="14729">ADDAAWLDCLVVTAPEPLGVEDAEDDLKRELAFYNQALGAVKVAQARMDRLGVPYRRPDDYFAEMSKSDKHMERVKRKIIGEQQAIAGAEQRRKQRTAKKFGKAVQVAKTQERAQQRKREIASVTSARKK</sequence>
<dbReference type="GeneID" id="17250617"/>
<keyword evidence="3" id="KW-0690">Ribosome biogenesis</keyword>
<protein>
    <submittedName>
        <fullName evidence="7">Uncharacterized protein</fullName>
    </submittedName>
</protein>
<organism evidence="7 8">
    <name type="scientific">Emiliania huxleyi (strain CCMP1516)</name>
    <dbReference type="NCBI Taxonomy" id="280463"/>
    <lineage>
        <taxon>Eukaryota</taxon>
        <taxon>Haptista</taxon>
        <taxon>Haptophyta</taxon>
        <taxon>Prymnesiophyceae</taxon>
        <taxon>Isochrysidales</taxon>
        <taxon>Noelaerhabdaceae</taxon>
        <taxon>Emiliania</taxon>
    </lineage>
</organism>
<comment type="similarity">
    <text evidence="2">Belongs to the EBP2 family.</text>
</comment>
<reference evidence="8" key="1">
    <citation type="journal article" date="2013" name="Nature">
        <title>Pan genome of the phytoplankton Emiliania underpins its global distribution.</title>
        <authorList>
            <person name="Read B.A."/>
            <person name="Kegel J."/>
            <person name="Klute M.J."/>
            <person name="Kuo A."/>
            <person name="Lefebvre S.C."/>
            <person name="Maumus F."/>
            <person name="Mayer C."/>
            <person name="Miller J."/>
            <person name="Monier A."/>
            <person name="Salamov A."/>
            <person name="Young J."/>
            <person name="Aguilar M."/>
            <person name="Claverie J.M."/>
            <person name="Frickenhaus S."/>
            <person name="Gonzalez K."/>
            <person name="Herman E.K."/>
            <person name="Lin Y.C."/>
            <person name="Napier J."/>
            <person name="Ogata H."/>
            <person name="Sarno A.F."/>
            <person name="Shmutz J."/>
            <person name="Schroeder D."/>
            <person name="de Vargas C."/>
            <person name="Verret F."/>
            <person name="von Dassow P."/>
            <person name="Valentin K."/>
            <person name="Van de Peer Y."/>
            <person name="Wheeler G."/>
            <person name="Dacks J.B."/>
            <person name="Delwiche C.F."/>
            <person name="Dyhrman S.T."/>
            <person name="Glockner G."/>
            <person name="John U."/>
            <person name="Richards T."/>
            <person name="Worden A.Z."/>
            <person name="Zhang X."/>
            <person name="Grigoriev I.V."/>
            <person name="Allen A.E."/>
            <person name="Bidle K."/>
            <person name="Borodovsky M."/>
            <person name="Bowler C."/>
            <person name="Brownlee C."/>
            <person name="Cock J.M."/>
            <person name="Elias M."/>
            <person name="Gladyshev V.N."/>
            <person name="Groth M."/>
            <person name="Guda C."/>
            <person name="Hadaegh A."/>
            <person name="Iglesias-Rodriguez M.D."/>
            <person name="Jenkins J."/>
            <person name="Jones B.M."/>
            <person name="Lawson T."/>
            <person name="Leese F."/>
            <person name="Lindquist E."/>
            <person name="Lobanov A."/>
            <person name="Lomsadze A."/>
            <person name="Malik S.B."/>
            <person name="Marsh M.E."/>
            <person name="Mackinder L."/>
            <person name="Mock T."/>
            <person name="Mueller-Roeber B."/>
            <person name="Pagarete A."/>
            <person name="Parker M."/>
            <person name="Probert I."/>
            <person name="Quesneville H."/>
            <person name="Raines C."/>
            <person name="Rensing S.A."/>
            <person name="Riano-Pachon D.M."/>
            <person name="Richier S."/>
            <person name="Rokitta S."/>
            <person name="Shiraiwa Y."/>
            <person name="Soanes D.M."/>
            <person name="van der Giezen M."/>
            <person name="Wahlund T.M."/>
            <person name="Williams B."/>
            <person name="Wilson W."/>
            <person name="Wolfe G."/>
            <person name="Wurch L.L."/>
        </authorList>
    </citation>
    <scope>NUCLEOTIDE SEQUENCE</scope>
</reference>
<dbReference type="InterPro" id="IPR008610">
    <property type="entry name" value="Ebp2"/>
</dbReference>
<keyword evidence="5" id="KW-0539">Nucleus</keyword>
<proteinExistence type="inferred from homology"/>
<dbReference type="HOGENOM" id="CLU_036007_4_1_1"/>
<feature type="compositionally biased region" description="Basic residues" evidence="6">
    <location>
        <begin position="93"/>
        <end position="102"/>
    </location>
</feature>
<dbReference type="Proteomes" id="UP000013827">
    <property type="component" value="Unassembled WGS sequence"/>
</dbReference>
<evidence type="ECO:0000256" key="4">
    <source>
        <dbReference type="ARBA" id="ARBA00023054"/>
    </source>
</evidence>
<dbReference type="STRING" id="2903.R1B4H9"/>
<dbReference type="KEGG" id="ehx:EMIHUDRAFT_45214"/>
<evidence type="ECO:0000313" key="7">
    <source>
        <dbReference type="EnsemblProtists" id="EOD04468"/>
    </source>
</evidence>
<evidence type="ECO:0000256" key="3">
    <source>
        <dbReference type="ARBA" id="ARBA00022517"/>
    </source>
</evidence>